<evidence type="ECO:0000313" key="1">
    <source>
        <dbReference type="EMBL" id="KAL3386033.1"/>
    </source>
</evidence>
<proteinExistence type="predicted"/>
<sequence length="143" mass="16458">MAFYTIPLPTKPRFRKNEEPSIPSQRFLILANEIVHIFPLEKHATYFTPIKQVKKISILTSGKLWHHYNYTKDRMKVESVLKSYKKEAVTIVFSKKGADVMEISALLLVTSRNLEYAVLIKPVALVRSKLIKDDNVRGNTNTV</sequence>
<name>A0ABD2VZR6_9HYME</name>
<protein>
    <submittedName>
        <fullName evidence="1">Uncharacterized protein</fullName>
    </submittedName>
</protein>
<accession>A0ABD2VZR6</accession>
<dbReference type="Proteomes" id="UP001627154">
    <property type="component" value="Unassembled WGS sequence"/>
</dbReference>
<organism evidence="1 2">
    <name type="scientific">Trichogramma kaykai</name>
    <dbReference type="NCBI Taxonomy" id="54128"/>
    <lineage>
        <taxon>Eukaryota</taxon>
        <taxon>Metazoa</taxon>
        <taxon>Ecdysozoa</taxon>
        <taxon>Arthropoda</taxon>
        <taxon>Hexapoda</taxon>
        <taxon>Insecta</taxon>
        <taxon>Pterygota</taxon>
        <taxon>Neoptera</taxon>
        <taxon>Endopterygota</taxon>
        <taxon>Hymenoptera</taxon>
        <taxon>Apocrita</taxon>
        <taxon>Proctotrupomorpha</taxon>
        <taxon>Chalcidoidea</taxon>
        <taxon>Trichogrammatidae</taxon>
        <taxon>Trichogramma</taxon>
    </lineage>
</organism>
<evidence type="ECO:0000313" key="2">
    <source>
        <dbReference type="Proteomes" id="UP001627154"/>
    </source>
</evidence>
<comment type="caution">
    <text evidence="1">The sequence shown here is derived from an EMBL/GenBank/DDBJ whole genome shotgun (WGS) entry which is preliminary data.</text>
</comment>
<reference evidence="1 2" key="1">
    <citation type="journal article" date="2024" name="bioRxiv">
        <title>A reference genome for Trichogramma kaykai: A tiny desert-dwelling parasitoid wasp with competing sex-ratio distorters.</title>
        <authorList>
            <person name="Culotta J."/>
            <person name="Lindsey A.R."/>
        </authorList>
    </citation>
    <scope>NUCLEOTIDE SEQUENCE [LARGE SCALE GENOMIC DNA]</scope>
    <source>
        <strain evidence="1 2">KSX58</strain>
    </source>
</reference>
<dbReference type="AlphaFoldDB" id="A0ABD2VZR6"/>
<dbReference type="EMBL" id="JBJJXI010000149">
    <property type="protein sequence ID" value="KAL3386033.1"/>
    <property type="molecule type" value="Genomic_DNA"/>
</dbReference>
<keyword evidence="2" id="KW-1185">Reference proteome</keyword>
<gene>
    <name evidence="1" type="ORF">TKK_018538</name>
</gene>